<dbReference type="InterPro" id="IPR036034">
    <property type="entry name" value="PDZ_sf"/>
</dbReference>
<dbReference type="Proteomes" id="UP000230790">
    <property type="component" value="Unassembled WGS sequence"/>
</dbReference>
<gene>
    <name evidence="2" type="ORF">CUN48_09905</name>
</gene>
<dbReference type="Pfam" id="PF04459">
    <property type="entry name" value="DUF512"/>
    <property type="match status" value="1"/>
</dbReference>
<dbReference type="InterPro" id="IPR013785">
    <property type="entry name" value="Aldolase_TIM"/>
</dbReference>
<dbReference type="PROSITE" id="PS50106">
    <property type="entry name" value="PDZ"/>
    <property type="match status" value="1"/>
</dbReference>
<dbReference type="InterPro" id="IPR058240">
    <property type="entry name" value="rSAM_sf"/>
</dbReference>
<dbReference type="SUPFAM" id="SSF50156">
    <property type="entry name" value="PDZ domain-like"/>
    <property type="match status" value="1"/>
</dbReference>
<reference evidence="2 3" key="1">
    <citation type="submission" date="2017-11" db="EMBL/GenBank/DDBJ databases">
        <title>Evolution of Phototrophy in the Chloroflexi Phylum Driven by Horizontal Gene Transfer.</title>
        <authorList>
            <person name="Ward L.M."/>
            <person name="Hemp J."/>
            <person name="Shih P.M."/>
            <person name="Mcglynn S.E."/>
            <person name="Fischer W."/>
        </authorList>
    </citation>
    <scope>NUCLEOTIDE SEQUENCE [LARGE SCALE GENOMIC DNA]</scope>
    <source>
        <strain evidence="2">JP3_7</strain>
    </source>
</reference>
<protein>
    <recommendedName>
        <fullName evidence="1">PDZ domain-containing protein</fullName>
    </recommendedName>
</protein>
<accession>A0A2M8QBM4</accession>
<proteinExistence type="predicted"/>
<dbReference type="Pfam" id="PF19238">
    <property type="entry name" value="Radical_SAM_2"/>
    <property type="match status" value="1"/>
</dbReference>
<dbReference type="SUPFAM" id="SSF102114">
    <property type="entry name" value="Radical SAM enzymes"/>
    <property type="match status" value="1"/>
</dbReference>
<dbReference type="Gene3D" id="3.20.20.70">
    <property type="entry name" value="Aldolase class I"/>
    <property type="match status" value="1"/>
</dbReference>
<feature type="domain" description="PDZ" evidence="1">
    <location>
        <begin position="1"/>
        <end position="35"/>
    </location>
</feature>
<dbReference type="InterPro" id="IPR041489">
    <property type="entry name" value="PDZ_6"/>
</dbReference>
<sequence length="466" mass="52307">MGIIQSVEPGSLADRAGLRAGDDLLAINGHRLRDVIDAQFYGAEDRVIFRFVRAGVEHEIAAQRDFGQSLGITFQHPTFDIDIRRCNNLCPFCFVLQNAPRMRRALYIKDDDYRYSFLFGHFVTLTNLSDEDWARIAEQRLTPLYVSVHATDLETRRKCLRNPNAPDIMAQLRWLADHGIATHTQVVVTPGLNDGERLEETVRQLATLYPHVMSVSVVPVGLTQHHKYGYRPHTKAEAADTLRRVEAWQAEFRRAFGVRFVYATDEWYLVTGRRVPPERAYDGLALQENGLGMVRDFLDEWKRVRRTELAASDPSRLPTFDSPFRNATLVTGTLFAPVLAKAAREFTQITGVPLRVVPVKNRRLGETITVAGLLCGEDVIGQLTGATGELIILPRIMFDHPNGIALDDVSPTDIARALNRPVALADRMGDVVDALTGKNRLVFMPQADVAQLPIAREGGWAIEKYL</sequence>
<evidence type="ECO:0000313" key="3">
    <source>
        <dbReference type="Proteomes" id="UP000230790"/>
    </source>
</evidence>
<dbReference type="Gene3D" id="2.30.42.10">
    <property type="match status" value="1"/>
</dbReference>
<dbReference type="Pfam" id="PF17820">
    <property type="entry name" value="PDZ_6"/>
    <property type="match status" value="1"/>
</dbReference>
<dbReference type="EMBL" id="PGTN01000062">
    <property type="protein sequence ID" value="PJF47195.1"/>
    <property type="molecule type" value="Genomic_DNA"/>
</dbReference>
<comment type="caution">
    <text evidence="2">The sequence shown here is derived from an EMBL/GenBank/DDBJ whole genome shotgun (WGS) entry which is preliminary data.</text>
</comment>
<organism evidence="2 3">
    <name type="scientific">Candidatus Thermofonsia Clade 3 bacterium</name>
    <dbReference type="NCBI Taxonomy" id="2364212"/>
    <lineage>
        <taxon>Bacteria</taxon>
        <taxon>Bacillati</taxon>
        <taxon>Chloroflexota</taxon>
        <taxon>Candidatus Thermofontia</taxon>
        <taxon>Candidatus Thermofonsia Clade 3</taxon>
    </lineage>
</organism>
<dbReference type="InterPro" id="IPR001478">
    <property type="entry name" value="PDZ"/>
</dbReference>
<dbReference type="AlphaFoldDB" id="A0A2M8QBM4"/>
<evidence type="ECO:0000259" key="1">
    <source>
        <dbReference type="PROSITE" id="PS50106"/>
    </source>
</evidence>
<name>A0A2M8QBM4_9CHLR</name>
<evidence type="ECO:0000313" key="2">
    <source>
        <dbReference type="EMBL" id="PJF47195.1"/>
    </source>
</evidence>
<dbReference type="InterPro" id="IPR045375">
    <property type="entry name" value="Put_radical_SAM-like_N"/>
</dbReference>
<dbReference type="InterPro" id="IPR007549">
    <property type="entry name" value="DUF512"/>
</dbReference>